<sequence length="135" mass="14693">MNAGICVCVLLATLTSGSLSLPRQQKMSQEAKGWALLSDSFSPRLSSHAQQVRSAPPGDQQVNYSHQEQTTDPRSSLVQLLTKLLSRTAAGQTSRSSSLSSRASGPGASHRIKDRDYVGWMDFGKRSAEEYEYSS</sequence>
<comment type="subcellular location">
    <subcellularLocation>
        <location evidence="1 7">Secreted</location>
    </subcellularLocation>
</comment>
<keyword evidence="9" id="KW-0732">Signal</keyword>
<comment type="caution">
    <text evidence="11">The sequence shown here is derived from an EMBL/GenBank/DDBJ whole genome shotgun (WGS) entry which is preliminary data.</text>
</comment>
<dbReference type="InterPro" id="IPR001651">
    <property type="entry name" value="Gastrin/CCK"/>
</dbReference>
<feature type="chain" id="PRO_5040471966" description="Gastrin/cholecystokinin peptide hormone domain-containing protein" evidence="9">
    <location>
        <begin position="21"/>
        <end position="135"/>
    </location>
</feature>
<evidence type="ECO:0000256" key="3">
    <source>
        <dbReference type="ARBA" id="ARBA00022525"/>
    </source>
</evidence>
<dbReference type="PANTHER" id="PTHR10786">
    <property type="entry name" value="CHOLECYSTOKININ"/>
    <property type="match status" value="1"/>
</dbReference>
<evidence type="ECO:0000256" key="4">
    <source>
        <dbReference type="ARBA" id="ARBA00022641"/>
    </source>
</evidence>
<proteinExistence type="inferred from homology"/>
<evidence type="ECO:0000256" key="9">
    <source>
        <dbReference type="SAM" id="SignalP"/>
    </source>
</evidence>
<evidence type="ECO:0000256" key="1">
    <source>
        <dbReference type="ARBA" id="ARBA00004613"/>
    </source>
</evidence>
<evidence type="ECO:0000256" key="5">
    <source>
        <dbReference type="ARBA" id="ARBA00022685"/>
    </source>
</evidence>
<evidence type="ECO:0000256" key="8">
    <source>
        <dbReference type="SAM" id="MobiDB-lite"/>
    </source>
</evidence>
<keyword evidence="4" id="KW-0765">Sulfation</keyword>
<dbReference type="AlphaFoldDB" id="A0A9Q0IEP4"/>
<evidence type="ECO:0000313" key="11">
    <source>
        <dbReference type="EMBL" id="KAJ3597627.1"/>
    </source>
</evidence>
<dbReference type="GO" id="GO:0005615">
    <property type="term" value="C:extracellular space"/>
    <property type="evidence" value="ECO:0007669"/>
    <property type="project" value="TreeGrafter"/>
</dbReference>
<keyword evidence="5" id="KW-0165">Cleavage on pair of basic residues</keyword>
<evidence type="ECO:0000259" key="10">
    <source>
        <dbReference type="Pfam" id="PF00918"/>
    </source>
</evidence>
<feature type="signal peptide" evidence="9">
    <location>
        <begin position="1"/>
        <end position="20"/>
    </location>
</feature>
<reference evidence="11" key="1">
    <citation type="submission" date="2022-07" db="EMBL/GenBank/DDBJ databases">
        <title>Chromosome-level genome of Muraenolepis orangiensis.</title>
        <authorList>
            <person name="Kim J."/>
        </authorList>
    </citation>
    <scope>NUCLEOTIDE SEQUENCE</scope>
    <source>
        <strain evidence="11">KU_S4_2022</strain>
        <tissue evidence="11">Muscle</tissue>
    </source>
</reference>
<keyword evidence="3" id="KW-0964">Secreted</keyword>
<keyword evidence="12" id="KW-1185">Reference proteome</keyword>
<feature type="region of interest" description="Disordered" evidence="8">
    <location>
        <begin position="46"/>
        <end position="75"/>
    </location>
</feature>
<dbReference type="GO" id="GO:0030424">
    <property type="term" value="C:axon"/>
    <property type="evidence" value="ECO:0007669"/>
    <property type="project" value="TreeGrafter"/>
</dbReference>
<dbReference type="PROSITE" id="PS00259">
    <property type="entry name" value="GASTRIN"/>
    <property type="match status" value="1"/>
</dbReference>
<evidence type="ECO:0000256" key="7">
    <source>
        <dbReference type="RuleBase" id="RU004362"/>
    </source>
</evidence>
<dbReference type="OrthoDB" id="9862982at2759"/>
<organism evidence="11 12">
    <name type="scientific">Muraenolepis orangiensis</name>
    <name type="common">Patagonian moray cod</name>
    <dbReference type="NCBI Taxonomy" id="630683"/>
    <lineage>
        <taxon>Eukaryota</taxon>
        <taxon>Metazoa</taxon>
        <taxon>Chordata</taxon>
        <taxon>Craniata</taxon>
        <taxon>Vertebrata</taxon>
        <taxon>Euteleostomi</taxon>
        <taxon>Actinopterygii</taxon>
        <taxon>Neopterygii</taxon>
        <taxon>Teleostei</taxon>
        <taxon>Neoteleostei</taxon>
        <taxon>Acanthomorphata</taxon>
        <taxon>Zeiogadaria</taxon>
        <taxon>Gadariae</taxon>
        <taxon>Gadiformes</taxon>
        <taxon>Muraenolepidoidei</taxon>
        <taxon>Muraenolepididae</taxon>
        <taxon>Muraenolepis</taxon>
    </lineage>
</organism>
<feature type="compositionally biased region" description="Polar residues" evidence="8">
    <location>
        <begin position="60"/>
        <end position="75"/>
    </location>
</feature>
<feature type="compositionally biased region" description="Low complexity" evidence="8">
    <location>
        <begin position="94"/>
        <end position="109"/>
    </location>
</feature>
<dbReference type="PANTHER" id="PTHR10786:SF0">
    <property type="entry name" value="CHOLECYSTOKININ"/>
    <property type="match status" value="1"/>
</dbReference>
<dbReference type="Pfam" id="PF00918">
    <property type="entry name" value="Gastrin"/>
    <property type="match status" value="1"/>
</dbReference>
<dbReference type="Proteomes" id="UP001148018">
    <property type="component" value="Unassembled WGS sequence"/>
</dbReference>
<evidence type="ECO:0000313" key="12">
    <source>
        <dbReference type="Proteomes" id="UP001148018"/>
    </source>
</evidence>
<dbReference type="EMBL" id="JANIIK010000109">
    <property type="protein sequence ID" value="KAJ3597627.1"/>
    <property type="molecule type" value="Genomic_DNA"/>
</dbReference>
<name>A0A9Q0IEP4_9TELE</name>
<dbReference type="InterPro" id="IPR015499">
    <property type="entry name" value="CCK-like"/>
</dbReference>
<accession>A0A9Q0IEP4</accession>
<feature type="region of interest" description="Disordered" evidence="8">
    <location>
        <begin position="88"/>
        <end position="116"/>
    </location>
</feature>
<evidence type="ECO:0000256" key="2">
    <source>
        <dbReference type="ARBA" id="ARBA00006273"/>
    </source>
</evidence>
<comment type="similarity">
    <text evidence="2 7">Belongs to the gastrin/cholecystokinin family.</text>
</comment>
<dbReference type="InterPro" id="IPR013152">
    <property type="entry name" value="Gastrin/cholecystokinin_CS"/>
</dbReference>
<keyword evidence="6" id="KW-0027">Amidation</keyword>
<gene>
    <name evidence="11" type="ORF">NHX12_001145</name>
</gene>
<feature type="domain" description="Gastrin/cholecystokinin peptide hormone" evidence="10">
    <location>
        <begin position="4"/>
        <end position="135"/>
    </location>
</feature>
<evidence type="ECO:0000256" key="6">
    <source>
        <dbReference type="ARBA" id="ARBA00022815"/>
    </source>
</evidence>
<dbReference type="GO" id="GO:0007586">
    <property type="term" value="P:digestion"/>
    <property type="evidence" value="ECO:0007669"/>
    <property type="project" value="InterPro"/>
</dbReference>
<dbReference type="GO" id="GO:0005184">
    <property type="term" value="F:neuropeptide hormone activity"/>
    <property type="evidence" value="ECO:0007669"/>
    <property type="project" value="InterPro"/>
</dbReference>
<protein>
    <recommendedName>
        <fullName evidence="10">Gastrin/cholecystokinin peptide hormone domain-containing protein</fullName>
    </recommendedName>
</protein>